<feature type="transmembrane region" description="Helical" evidence="1">
    <location>
        <begin position="204"/>
        <end position="224"/>
    </location>
</feature>
<comment type="caution">
    <text evidence="2">The sequence shown here is derived from an EMBL/GenBank/DDBJ whole genome shotgun (WGS) entry which is preliminary data.</text>
</comment>
<gene>
    <name evidence="2" type="ORF">Pfra01_001304900</name>
</gene>
<feature type="transmembrane region" description="Helical" evidence="1">
    <location>
        <begin position="39"/>
        <end position="58"/>
    </location>
</feature>
<feature type="transmembrane region" description="Helical" evidence="1">
    <location>
        <begin position="107"/>
        <end position="135"/>
    </location>
</feature>
<dbReference type="EMBL" id="BSXT01001330">
    <property type="protein sequence ID" value="GMF41347.1"/>
    <property type="molecule type" value="Genomic_DNA"/>
</dbReference>
<accession>A0A9W6XM28</accession>
<dbReference type="Proteomes" id="UP001165121">
    <property type="component" value="Unassembled WGS sequence"/>
</dbReference>
<evidence type="ECO:0000256" key="1">
    <source>
        <dbReference type="SAM" id="Phobius"/>
    </source>
</evidence>
<feature type="transmembrane region" description="Helical" evidence="1">
    <location>
        <begin position="78"/>
        <end position="95"/>
    </location>
</feature>
<dbReference type="AlphaFoldDB" id="A0A9W6XM28"/>
<sequence length="454" mass="51390">MKARRHLWAAWTAVQVEFQGRYSVARLQQLHAYSKTLGIGRLTAILLLTPLPSLAISLLKELPPLNPPDAGVLNNKIFFVRAWLIIAFINANVLLPMGQASPRLKLTLFRTLLFGMSASFISISFVIVICIVTVFPLPFGLLVAAFPDAVMIQLGFVYVFRPMWQIDSSLWIEVKRQLSVFYCQLALTFVYPIYIYGFVSLTGIHQVMFVIILPIIQIIARNWVSRQLTDNDLKPESVIFIVEVFNALYVSNALHNSSSWKTTAMIMVIDFAHFWLSMLDVVEVLNEVKALMAKIPRDHPVAKENFVHIALLLMETECMLQASRKSSSEATTKIWNTRLEAWVSSQGSLSKGSISWRTATPFAKTEKGNSSRPPRTTAQIFPACSTQCHQWQSEIPRVTKSIKTRPSTSLGLETIFSRKQRALFIRKSARILFITEYIVLIEYAEVALPIIYCT</sequence>
<name>A0A9W6XM28_9STRA</name>
<feature type="transmembrane region" description="Helical" evidence="1">
    <location>
        <begin position="141"/>
        <end position="160"/>
    </location>
</feature>
<protein>
    <submittedName>
        <fullName evidence="2">Unnamed protein product</fullName>
    </submittedName>
</protein>
<keyword evidence="3" id="KW-1185">Reference proteome</keyword>
<keyword evidence="1" id="KW-0812">Transmembrane</keyword>
<proteinExistence type="predicted"/>
<feature type="transmembrane region" description="Helical" evidence="1">
    <location>
        <begin position="431"/>
        <end position="452"/>
    </location>
</feature>
<keyword evidence="1" id="KW-1133">Transmembrane helix</keyword>
<evidence type="ECO:0000313" key="3">
    <source>
        <dbReference type="Proteomes" id="UP001165121"/>
    </source>
</evidence>
<feature type="transmembrane region" description="Helical" evidence="1">
    <location>
        <begin position="180"/>
        <end position="198"/>
    </location>
</feature>
<organism evidence="2 3">
    <name type="scientific">Phytophthora fragariaefolia</name>
    <dbReference type="NCBI Taxonomy" id="1490495"/>
    <lineage>
        <taxon>Eukaryota</taxon>
        <taxon>Sar</taxon>
        <taxon>Stramenopiles</taxon>
        <taxon>Oomycota</taxon>
        <taxon>Peronosporomycetes</taxon>
        <taxon>Peronosporales</taxon>
        <taxon>Peronosporaceae</taxon>
        <taxon>Phytophthora</taxon>
    </lineage>
</organism>
<dbReference type="OrthoDB" id="117077at2759"/>
<reference evidence="2" key="1">
    <citation type="submission" date="2023-04" db="EMBL/GenBank/DDBJ databases">
        <title>Phytophthora fragariaefolia NBRC 109709.</title>
        <authorList>
            <person name="Ichikawa N."/>
            <person name="Sato H."/>
            <person name="Tonouchi N."/>
        </authorList>
    </citation>
    <scope>NUCLEOTIDE SEQUENCE</scope>
    <source>
        <strain evidence="2">NBRC 109709</strain>
    </source>
</reference>
<evidence type="ECO:0000313" key="2">
    <source>
        <dbReference type="EMBL" id="GMF41347.1"/>
    </source>
</evidence>
<keyword evidence="1" id="KW-0472">Membrane</keyword>